<name>A0A921QM60_SORBI</name>
<feature type="domain" description="RRM" evidence="3">
    <location>
        <begin position="187"/>
        <end position="253"/>
    </location>
</feature>
<dbReference type="SUPFAM" id="SSF54928">
    <property type="entry name" value="RNA-binding domain, RBD"/>
    <property type="match status" value="1"/>
</dbReference>
<comment type="caution">
    <text evidence="4">The sequence shown here is derived from an EMBL/GenBank/DDBJ whole genome shotgun (WGS) entry which is preliminary data.</text>
</comment>
<reference evidence="4" key="2">
    <citation type="submission" date="2020-10" db="EMBL/GenBank/DDBJ databases">
        <authorList>
            <person name="Cooper E.A."/>
            <person name="Brenton Z.W."/>
            <person name="Flinn B.S."/>
            <person name="Jenkins J."/>
            <person name="Shu S."/>
            <person name="Flowers D."/>
            <person name="Luo F."/>
            <person name="Wang Y."/>
            <person name="Xia P."/>
            <person name="Barry K."/>
            <person name="Daum C."/>
            <person name="Lipzen A."/>
            <person name="Yoshinaga Y."/>
            <person name="Schmutz J."/>
            <person name="Saski C."/>
            <person name="Vermerris W."/>
            <person name="Kresovich S."/>
        </authorList>
    </citation>
    <scope>NUCLEOTIDE SEQUENCE</scope>
</reference>
<evidence type="ECO:0000259" key="3">
    <source>
        <dbReference type="PROSITE" id="PS50102"/>
    </source>
</evidence>
<dbReference type="SMART" id="SM00360">
    <property type="entry name" value="RRM"/>
    <property type="match status" value="1"/>
</dbReference>
<evidence type="ECO:0000313" key="4">
    <source>
        <dbReference type="EMBL" id="KAG0524221.1"/>
    </source>
</evidence>
<sequence length="336" mass="35758">MAAENYWRYADARQQQQAMVAAAAAAAGMPPAATVAAAQTVGSAAAAMNQQAVAAAMAQQAAAAAPPLKRARPDFGDVCGGQDMTGYYPRETDRAGYHSLRDNDAIGASYDRYLRNGMASVGANDTTRAAGMGAGMGAGMAAGMGAGMGAAMGAGMAGYGVDDRRMMGVGMGYGGRPEPPLPPDASPTLYIEGLPANCTRREVSHIFRPFVGFREVRLVNKESRHPGGDPHVLCFVDFDNPAQATIALEALQGETTYICGYGLCSWVDFLIRSFGDVEFCMYMLVKFYYACLHFSIVCCEACFGNCKYLFILHLTLCEFCDIVFKLVHTLVIAGSW</sequence>
<evidence type="ECO:0000313" key="5">
    <source>
        <dbReference type="Proteomes" id="UP000807115"/>
    </source>
</evidence>
<evidence type="ECO:0000256" key="1">
    <source>
        <dbReference type="ARBA" id="ARBA00022884"/>
    </source>
</evidence>
<dbReference type="Proteomes" id="UP000807115">
    <property type="component" value="Chromosome 7"/>
</dbReference>
<proteinExistence type="predicted"/>
<dbReference type="Pfam" id="PF00076">
    <property type="entry name" value="RRM_1"/>
    <property type="match status" value="1"/>
</dbReference>
<dbReference type="GO" id="GO:0003723">
    <property type="term" value="F:RNA binding"/>
    <property type="evidence" value="ECO:0007669"/>
    <property type="project" value="UniProtKB-UniRule"/>
</dbReference>
<dbReference type="Gene3D" id="3.30.70.330">
    <property type="match status" value="1"/>
</dbReference>
<gene>
    <name evidence="4" type="ORF">BDA96_07G191900</name>
</gene>
<dbReference type="InterPro" id="IPR035979">
    <property type="entry name" value="RBD_domain_sf"/>
</dbReference>
<evidence type="ECO:0000256" key="2">
    <source>
        <dbReference type="PROSITE-ProRule" id="PRU00176"/>
    </source>
</evidence>
<keyword evidence="1 2" id="KW-0694">RNA-binding</keyword>
<dbReference type="CDD" id="cd21618">
    <property type="entry name" value="RRM_AtNSRA_like"/>
    <property type="match status" value="1"/>
</dbReference>
<dbReference type="InterPro" id="IPR000504">
    <property type="entry name" value="RRM_dom"/>
</dbReference>
<protein>
    <recommendedName>
        <fullName evidence="3">RRM domain-containing protein</fullName>
    </recommendedName>
</protein>
<dbReference type="InterPro" id="IPR012677">
    <property type="entry name" value="Nucleotide-bd_a/b_plait_sf"/>
</dbReference>
<dbReference type="PANTHER" id="PTHR10501">
    <property type="entry name" value="U1 SMALL NUCLEAR RIBONUCLEOPROTEIN A/U2 SMALL NUCLEAR RIBONUCLEOPROTEIN B"/>
    <property type="match status" value="1"/>
</dbReference>
<accession>A0A921QM60</accession>
<organism evidence="4 5">
    <name type="scientific">Sorghum bicolor</name>
    <name type="common">Sorghum</name>
    <name type="synonym">Sorghum vulgare</name>
    <dbReference type="NCBI Taxonomy" id="4558"/>
    <lineage>
        <taxon>Eukaryota</taxon>
        <taxon>Viridiplantae</taxon>
        <taxon>Streptophyta</taxon>
        <taxon>Embryophyta</taxon>
        <taxon>Tracheophyta</taxon>
        <taxon>Spermatophyta</taxon>
        <taxon>Magnoliopsida</taxon>
        <taxon>Liliopsida</taxon>
        <taxon>Poales</taxon>
        <taxon>Poaceae</taxon>
        <taxon>PACMAD clade</taxon>
        <taxon>Panicoideae</taxon>
        <taxon>Andropogonodae</taxon>
        <taxon>Andropogoneae</taxon>
        <taxon>Sorghinae</taxon>
        <taxon>Sorghum</taxon>
    </lineage>
</organism>
<dbReference type="PROSITE" id="PS50102">
    <property type="entry name" value="RRM"/>
    <property type="match status" value="1"/>
</dbReference>
<dbReference type="AlphaFoldDB" id="A0A921QM60"/>
<reference evidence="4" key="1">
    <citation type="journal article" date="2019" name="BMC Genomics">
        <title>A new reference genome for Sorghum bicolor reveals high levels of sequence similarity between sweet and grain genotypes: implications for the genetics of sugar metabolism.</title>
        <authorList>
            <person name="Cooper E.A."/>
            <person name="Brenton Z.W."/>
            <person name="Flinn B.S."/>
            <person name="Jenkins J."/>
            <person name="Shu S."/>
            <person name="Flowers D."/>
            <person name="Luo F."/>
            <person name="Wang Y."/>
            <person name="Xia P."/>
            <person name="Barry K."/>
            <person name="Daum C."/>
            <person name="Lipzen A."/>
            <person name="Yoshinaga Y."/>
            <person name="Schmutz J."/>
            <person name="Saski C."/>
            <person name="Vermerris W."/>
            <person name="Kresovich S."/>
        </authorList>
    </citation>
    <scope>NUCLEOTIDE SEQUENCE</scope>
</reference>
<dbReference type="EMBL" id="CM027686">
    <property type="protein sequence ID" value="KAG0524221.1"/>
    <property type="molecule type" value="Genomic_DNA"/>
</dbReference>